<keyword evidence="3" id="KW-1185">Reference proteome</keyword>
<evidence type="ECO:0000259" key="1">
    <source>
        <dbReference type="Pfam" id="PF13439"/>
    </source>
</evidence>
<sequence length="390" mass="45321">MNILHISPYVPSLHTNHAGGVCMGKQVEALRKKHNVYVLSFITMPLEERIVKEEYNTNSSYFVRISNKDRLREGLLHLNKPLMFSARTSKEFKQQFLKIIEEKKIDAIHCEYTAMAQYIWIKKMYPNIIFNIVEHDVTRQSFYRKSMDSKGLKQLFWKWQLNLATKYEKEYCQKADHVIAVNSKDQRLLHEYYGLNQVELMNPYYGVDFDEISDKVVNKIQKSICFIGQMGREENHLAAMRLIHIVKSLNRDDIRLTIIGAHPNEELQKEECENIHITGFVENIEDEILKNQIAVFPLTLGAGIKLKVLLACGLGLPVITTDIGAEGIDEDGNTLILANTDDQIKNEIIELIDDSNKIKSKSIESKDFVKKYFSWNKTVELFDRLYEVRK</sequence>
<dbReference type="EC" id="2.4.-.-" evidence="2"/>
<dbReference type="PANTHER" id="PTHR12526:SF630">
    <property type="entry name" value="GLYCOSYLTRANSFERASE"/>
    <property type="match status" value="1"/>
</dbReference>
<comment type="caution">
    <text evidence="2">The sequence shown here is derived from an EMBL/GenBank/DDBJ whole genome shotgun (WGS) entry which is preliminary data.</text>
</comment>
<keyword evidence="2" id="KW-0808">Transferase</keyword>
<proteinExistence type="predicted"/>
<dbReference type="PANTHER" id="PTHR12526">
    <property type="entry name" value="GLYCOSYLTRANSFERASE"/>
    <property type="match status" value="1"/>
</dbReference>
<reference evidence="2 3" key="2">
    <citation type="submission" date="2008-11" db="EMBL/GenBank/DDBJ databases">
        <title>Draft genome sequence of Eubacterium biforme (DSM 3989).</title>
        <authorList>
            <person name="Sudarsanam P."/>
            <person name="Ley R."/>
            <person name="Guruge J."/>
            <person name="Turnbaugh P.J."/>
            <person name="Mahowald M."/>
            <person name="Liep D."/>
            <person name="Gordon J."/>
        </authorList>
    </citation>
    <scope>NUCLEOTIDE SEQUENCE [LARGE SCALE GENOMIC DNA]</scope>
    <source>
        <strain evidence="2 3">DSM 3989</strain>
    </source>
</reference>
<dbReference type="InterPro" id="IPR028098">
    <property type="entry name" value="Glyco_trans_4-like_N"/>
</dbReference>
<dbReference type="HOGENOM" id="CLU_028014_3_2_9"/>
<accession>B7C7I0</accession>
<dbReference type="Pfam" id="PF13692">
    <property type="entry name" value="Glyco_trans_1_4"/>
    <property type="match status" value="1"/>
</dbReference>
<dbReference type="EMBL" id="ABYT01000011">
    <property type="protein sequence ID" value="EEC91288.1"/>
    <property type="molecule type" value="Genomic_DNA"/>
</dbReference>
<reference evidence="2 3" key="1">
    <citation type="submission" date="2008-10" db="EMBL/GenBank/DDBJ databases">
        <authorList>
            <person name="Fulton L."/>
            <person name="Clifton S."/>
            <person name="Fulton B."/>
            <person name="Xu J."/>
            <person name="Minx P."/>
            <person name="Pepin K.H."/>
            <person name="Johnson M."/>
            <person name="Bhonagiri V."/>
            <person name="Nash W.E."/>
            <person name="Mardis E.R."/>
            <person name="Wilson R.K."/>
        </authorList>
    </citation>
    <scope>NUCLEOTIDE SEQUENCE [LARGE SCALE GENOMIC DNA]</scope>
    <source>
        <strain evidence="2 3">DSM 3989</strain>
    </source>
</reference>
<dbReference type="Pfam" id="PF13439">
    <property type="entry name" value="Glyco_transf_4"/>
    <property type="match status" value="1"/>
</dbReference>
<dbReference type="AlphaFoldDB" id="B7C7I0"/>
<evidence type="ECO:0000313" key="3">
    <source>
        <dbReference type="Proteomes" id="UP000004315"/>
    </source>
</evidence>
<dbReference type="eggNOG" id="COG0438">
    <property type="taxonomic scope" value="Bacteria"/>
</dbReference>
<dbReference type="OrthoDB" id="525353at2"/>
<evidence type="ECO:0000313" key="2">
    <source>
        <dbReference type="EMBL" id="EEC91288.1"/>
    </source>
</evidence>
<dbReference type="Proteomes" id="UP000004315">
    <property type="component" value="Unassembled WGS sequence"/>
</dbReference>
<feature type="domain" description="Glycosyltransferase subfamily 4-like N-terminal" evidence="1">
    <location>
        <begin position="28"/>
        <end position="197"/>
    </location>
</feature>
<dbReference type="GO" id="GO:0016757">
    <property type="term" value="F:glycosyltransferase activity"/>
    <property type="evidence" value="ECO:0007669"/>
    <property type="project" value="UniProtKB-KW"/>
</dbReference>
<keyword evidence="2" id="KW-0328">Glycosyltransferase</keyword>
<dbReference type="SUPFAM" id="SSF53756">
    <property type="entry name" value="UDP-Glycosyltransferase/glycogen phosphorylase"/>
    <property type="match status" value="1"/>
</dbReference>
<gene>
    <name evidence="2" type="ORF">EUBIFOR_00127</name>
</gene>
<dbReference type="STRING" id="518637.EUBIFOR_00127"/>
<organism evidence="2 3">
    <name type="scientific">Holdemanella biformis DSM 3989</name>
    <dbReference type="NCBI Taxonomy" id="518637"/>
    <lineage>
        <taxon>Bacteria</taxon>
        <taxon>Bacillati</taxon>
        <taxon>Bacillota</taxon>
        <taxon>Erysipelotrichia</taxon>
        <taxon>Erysipelotrichales</taxon>
        <taxon>Erysipelotrichaceae</taxon>
        <taxon>Holdemanella</taxon>
    </lineage>
</organism>
<dbReference type="CDD" id="cd03801">
    <property type="entry name" value="GT4_PimA-like"/>
    <property type="match status" value="1"/>
</dbReference>
<dbReference type="Gene3D" id="3.40.50.2000">
    <property type="entry name" value="Glycogen Phosphorylase B"/>
    <property type="match status" value="2"/>
</dbReference>
<name>B7C7I0_9FIRM</name>
<protein>
    <submittedName>
        <fullName evidence="2">Glycosyltransferase, group 1 family protein</fullName>
        <ecNumber evidence="2">2.4.-.-</ecNumber>
    </submittedName>
</protein>